<feature type="compositionally biased region" description="Basic and acidic residues" evidence="1">
    <location>
        <begin position="144"/>
        <end position="155"/>
    </location>
</feature>
<gene>
    <name evidence="3" type="ORF">MCOR_53883</name>
</gene>
<proteinExistence type="predicted"/>
<organism evidence="3 4">
    <name type="scientific">Mytilus coruscus</name>
    <name type="common">Sea mussel</name>
    <dbReference type="NCBI Taxonomy" id="42192"/>
    <lineage>
        <taxon>Eukaryota</taxon>
        <taxon>Metazoa</taxon>
        <taxon>Spiralia</taxon>
        <taxon>Lophotrochozoa</taxon>
        <taxon>Mollusca</taxon>
        <taxon>Bivalvia</taxon>
        <taxon>Autobranchia</taxon>
        <taxon>Pteriomorphia</taxon>
        <taxon>Mytilida</taxon>
        <taxon>Mytiloidea</taxon>
        <taxon>Mytilidae</taxon>
        <taxon>Mytilinae</taxon>
        <taxon>Mytilus</taxon>
    </lineage>
</organism>
<accession>A0A6J8EPB6</accession>
<feature type="region of interest" description="Disordered" evidence="1">
    <location>
        <begin position="136"/>
        <end position="155"/>
    </location>
</feature>
<name>A0A6J8EPB6_MYTCO</name>
<dbReference type="SUPFAM" id="SSF49265">
    <property type="entry name" value="Fibronectin type III"/>
    <property type="match status" value="1"/>
</dbReference>
<dbReference type="InterPro" id="IPR036116">
    <property type="entry name" value="FN3_sf"/>
</dbReference>
<dbReference type="EMBL" id="CACVKT020009374">
    <property type="protein sequence ID" value="CAC5421793.1"/>
    <property type="molecule type" value="Genomic_DNA"/>
</dbReference>
<dbReference type="InterPro" id="IPR003961">
    <property type="entry name" value="FN3_dom"/>
</dbReference>
<dbReference type="OrthoDB" id="6196806at2759"/>
<evidence type="ECO:0000313" key="3">
    <source>
        <dbReference type="EMBL" id="CAC5421793.1"/>
    </source>
</evidence>
<evidence type="ECO:0000313" key="4">
    <source>
        <dbReference type="Proteomes" id="UP000507470"/>
    </source>
</evidence>
<evidence type="ECO:0000256" key="1">
    <source>
        <dbReference type="SAM" id="MobiDB-lite"/>
    </source>
</evidence>
<dbReference type="Gene3D" id="2.60.40.10">
    <property type="entry name" value="Immunoglobulins"/>
    <property type="match status" value="1"/>
</dbReference>
<reference evidence="3 4" key="1">
    <citation type="submission" date="2020-06" db="EMBL/GenBank/DDBJ databases">
        <authorList>
            <person name="Li R."/>
            <person name="Bekaert M."/>
        </authorList>
    </citation>
    <scope>NUCLEOTIDE SEQUENCE [LARGE SCALE GENOMIC DNA]</scope>
    <source>
        <strain evidence="4">wild</strain>
    </source>
</reference>
<dbReference type="InterPro" id="IPR013783">
    <property type="entry name" value="Ig-like_fold"/>
</dbReference>
<dbReference type="Pfam" id="PF00041">
    <property type="entry name" value="fn3"/>
    <property type="match status" value="1"/>
</dbReference>
<feature type="domain" description="Fibronectin type-III" evidence="2">
    <location>
        <begin position="13"/>
        <end position="65"/>
    </location>
</feature>
<dbReference type="Proteomes" id="UP000507470">
    <property type="component" value="Unassembled WGS sequence"/>
</dbReference>
<dbReference type="AlphaFoldDB" id="A0A6J8EPB6"/>
<evidence type="ECO:0000259" key="2">
    <source>
        <dbReference type="Pfam" id="PF00041"/>
    </source>
</evidence>
<keyword evidence="4" id="KW-1185">Reference proteome</keyword>
<protein>
    <recommendedName>
        <fullName evidence="2">Fibronectin type-III domain-containing protein</fullName>
    </recommendedName>
</protein>
<dbReference type="CDD" id="cd00063">
    <property type="entry name" value="FN3"/>
    <property type="match status" value="1"/>
</dbReference>
<sequence>MVNGNMSQDLYIQYTVGAQDMTSIKVHVNDRNQHIEYTVTGLNQGRKYNFSILAVNQFGETRSNQMECLTETHNSHFPQTSNEYYDLQKNNTAFQDPYTSLQNPIESRHHQEPSSNTYEECGNADDAAAYQNIENMKSGHKKAEKNMDIYDDVKN</sequence>